<dbReference type="GO" id="GO:0043998">
    <property type="term" value="F:histone H2A acetyltransferase activity"/>
    <property type="evidence" value="ECO:0007669"/>
    <property type="project" value="InterPro"/>
</dbReference>
<dbReference type="Gene3D" id="3.40.630.30">
    <property type="match status" value="1"/>
</dbReference>
<sequence>MPKRAHLAVKLAKQATQDALADKLRESYGAGKGKGTYVEVQLRDQTARLDILTLKGLSASLRDWIWALFEQNMRTLYEHSSEGYDPAEKRQELFHPDSRFLILYSPTSADKPVGYCIFRFDTEETASDDDEELYDVAYCYELQVDPAGQRKGVGRVLMEALERIAKAWKMDKTMLTVFKANRDAILFYEKLGYTEDEVDPGNFGLDDAVDYWIMSKTVS</sequence>
<evidence type="ECO:0000256" key="7">
    <source>
        <dbReference type="ARBA" id="ARBA00022679"/>
    </source>
</evidence>
<evidence type="ECO:0000256" key="10">
    <source>
        <dbReference type="ARBA" id="ARBA00047821"/>
    </source>
</evidence>
<proteinExistence type="inferred from homology"/>
<keyword evidence="9" id="KW-0012">Acyltransferase</keyword>
<dbReference type="GO" id="GO:0010485">
    <property type="term" value="F:histone H4 acetyltransferase activity"/>
    <property type="evidence" value="ECO:0007669"/>
    <property type="project" value="InterPro"/>
</dbReference>
<evidence type="ECO:0000259" key="12">
    <source>
        <dbReference type="PROSITE" id="PS51186"/>
    </source>
</evidence>
<keyword evidence="7" id="KW-0808">Transferase</keyword>
<evidence type="ECO:0000256" key="8">
    <source>
        <dbReference type="ARBA" id="ARBA00023242"/>
    </source>
</evidence>
<dbReference type="InterPro" id="IPR039949">
    <property type="entry name" value="NAA40"/>
</dbReference>
<feature type="domain" description="N-acetyltransferase" evidence="12">
    <location>
        <begin position="59"/>
        <end position="219"/>
    </location>
</feature>
<comment type="catalytic activity">
    <reaction evidence="10">
        <text>N-terminal L-seryl-[histone H2A] + acetyl-CoA = N-terminal N(alpha)-acetyl-L-seryl-[histone H2A] + CoA + H(+)</text>
        <dbReference type="Rhea" id="RHEA:50600"/>
        <dbReference type="Rhea" id="RHEA-COMP:12742"/>
        <dbReference type="Rhea" id="RHEA-COMP:12744"/>
        <dbReference type="ChEBI" id="CHEBI:15378"/>
        <dbReference type="ChEBI" id="CHEBI:57287"/>
        <dbReference type="ChEBI" id="CHEBI:57288"/>
        <dbReference type="ChEBI" id="CHEBI:64738"/>
        <dbReference type="ChEBI" id="CHEBI:83690"/>
        <dbReference type="EC" id="2.3.1.257"/>
    </reaction>
</comment>
<dbReference type="CDD" id="cd04301">
    <property type="entry name" value="NAT_SF"/>
    <property type="match status" value="1"/>
</dbReference>
<dbReference type="PANTHER" id="PTHR20531:SF1">
    <property type="entry name" value="N-ALPHA-ACETYLTRANSFERASE 40"/>
    <property type="match status" value="1"/>
</dbReference>
<comment type="similarity">
    <text evidence="3">Belongs to the acetyltransferase family. NAA40 subfamily.</text>
</comment>
<accession>A0A061ANP1</accession>
<evidence type="ECO:0000256" key="5">
    <source>
        <dbReference type="ARBA" id="ARBA00015043"/>
    </source>
</evidence>
<dbReference type="GO" id="GO:0005634">
    <property type="term" value="C:nucleus"/>
    <property type="evidence" value="ECO:0007669"/>
    <property type="project" value="UniProtKB-SubCell"/>
</dbReference>
<dbReference type="Pfam" id="PF00583">
    <property type="entry name" value="Acetyltransf_1"/>
    <property type="match status" value="1"/>
</dbReference>
<evidence type="ECO:0000256" key="6">
    <source>
        <dbReference type="ARBA" id="ARBA00022490"/>
    </source>
</evidence>
<dbReference type="AlphaFoldDB" id="A0A061ANP1"/>
<evidence type="ECO:0000256" key="4">
    <source>
        <dbReference type="ARBA" id="ARBA00012950"/>
    </source>
</evidence>
<dbReference type="OrthoDB" id="424551at2759"/>
<evidence type="ECO:0000256" key="3">
    <source>
        <dbReference type="ARBA" id="ARBA00008870"/>
    </source>
</evidence>
<evidence type="ECO:0000256" key="2">
    <source>
        <dbReference type="ARBA" id="ARBA00004496"/>
    </source>
</evidence>
<dbReference type="InterPro" id="IPR000182">
    <property type="entry name" value="GNAT_dom"/>
</dbReference>
<dbReference type="PROSITE" id="PS51186">
    <property type="entry name" value="GNAT"/>
    <property type="match status" value="1"/>
</dbReference>
<dbReference type="GO" id="GO:1990189">
    <property type="term" value="F:protein N-terminal-serine acetyltransferase activity"/>
    <property type="evidence" value="ECO:0007669"/>
    <property type="project" value="UniProtKB-EC"/>
</dbReference>
<comment type="catalytic activity">
    <reaction evidence="11">
        <text>N-terminal L-seryl-[histone H4] + acetyl-CoA = N-terminal N(alpha)-acetyl-L-seryl-[histone H4] + CoA + H(+)</text>
        <dbReference type="Rhea" id="RHEA:50596"/>
        <dbReference type="Rhea" id="RHEA-COMP:12740"/>
        <dbReference type="Rhea" id="RHEA-COMP:12743"/>
        <dbReference type="ChEBI" id="CHEBI:15378"/>
        <dbReference type="ChEBI" id="CHEBI:57287"/>
        <dbReference type="ChEBI" id="CHEBI:57288"/>
        <dbReference type="ChEBI" id="CHEBI:64738"/>
        <dbReference type="ChEBI" id="CHEBI:83690"/>
        <dbReference type="EC" id="2.3.1.257"/>
    </reaction>
</comment>
<protein>
    <recommendedName>
        <fullName evidence="5">N-alpha-acetyltransferase 40</fullName>
        <ecNumber evidence="4">2.3.1.257</ecNumber>
    </recommendedName>
</protein>
<comment type="subcellular location">
    <subcellularLocation>
        <location evidence="2">Cytoplasm</location>
    </subcellularLocation>
    <subcellularLocation>
        <location evidence="1">Nucleus</location>
    </subcellularLocation>
</comment>
<dbReference type="PANTHER" id="PTHR20531">
    <property type="entry name" value="N-ALPHA-ACETYLTRANSFERASE 40"/>
    <property type="match status" value="1"/>
</dbReference>
<dbReference type="InterPro" id="IPR016181">
    <property type="entry name" value="Acyl_CoA_acyltransferase"/>
</dbReference>
<evidence type="ECO:0000313" key="13">
    <source>
        <dbReference type="EMBL" id="CDR39165.1"/>
    </source>
</evidence>
<dbReference type="EMBL" id="LK052939">
    <property type="protein sequence ID" value="CDR39165.1"/>
    <property type="molecule type" value="Genomic_DNA"/>
</dbReference>
<evidence type="ECO:0000256" key="1">
    <source>
        <dbReference type="ARBA" id="ARBA00004123"/>
    </source>
</evidence>
<reference evidence="13" key="1">
    <citation type="journal article" date="2014" name="Genome Announc.">
        <title>Draft genome sequence of Rhodosporidium toruloides CECT1137, an oleaginous yeast of biotechnological interest.</title>
        <authorList>
            <person name="Morin N."/>
            <person name="Calcas X."/>
            <person name="Devillers H."/>
            <person name="Durrens P."/>
            <person name="Sherman D.J."/>
            <person name="Nicaud J.-M."/>
            <person name="Neuveglise C."/>
        </authorList>
    </citation>
    <scope>NUCLEOTIDE SEQUENCE</scope>
    <source>
        <strain evidence="13">CECT1137</strain>
    </source>
</reference>
<dbReference type="EC" id="2.3.1.257" evidence="4"/>
<dbReference type="GO" id="GO:0005737">
    <property type="term" value="C:cytoplasm"/>
    <property type="evidence" value="ECO:0007669"/>
    <property type="project" value="UniProtKB-SubCell"/>
</dbReference>
<gene>
    <name evidence="13" type="ORF">RHTO0S_04e02432g</name>
</gene>
<organism evidence="13">
    <name type="scientific">Rhodotorula toruloides</name>
    <name type="common">Yeast</name>
    <name type="synonym">Rhodosporidium toruloides</name>
    <dbReference type="NCBI Taxonomy" id="5286"/>
    <lineage>
        <taxon>Eukaryota</taxon>
        <taxon>Fungi</taxon>
        <taxon>Dikarya</taxon>
        <taxon>Basidiomycota</taxon>
        <taxon>Pucciniomycotina</taxon>
        <taxon>Microbotryomycetes</taxon>
        <taxon>Sporidiobolales</taxon>
        <taxon>Sporidiobolaceae</taxon>
        <taxon>Rhodotorula</taxon>
    </lineage>
</organism>
<dbReference type="SUPFAM" id="SSF55729">
    <property type="entry name" value="Acyl-CoA N-acyltransferases (Nat)"/>
    <property type="match status" value="1"/>
</dbReference>
<name>A0A061ANP1_RHOTO</name>
<evidence type="ECO:0000256" key="11">
    <source>
        <dbReference type="ARBA" id="ARBA00049524"/>
    </source>
</evidence>
<keyword evidence="8" id="KW-0539">Nucleus</keyword>
<keyword evidence="6" id="KW-0963">Cytoplasm</keyword>
<evidence type="ECO:0000256" key="9">
    <source>
        <dbReference type="ARBA" id="ARBA00023315"/>
    </source>
</evidence>